<gene>
    <name evidence="1" type="ORF">BWX42_00515</name>
</gene>
<accession>A0A1S8KL41</accession>
<dbReference type="Pfam" id="PF05135">
    <property type="entry name" value="Phage_connect_1"/>
    <property type="match status" value="1"/>
</dbReference>
<evidence type="ECO:0000313" key="1">
    <source>
        <dbReference type="EMBL" id="OOL80468.1"/>
    </source>
</evidence>
<sequence>MLTKVKTLLGIKDYQQDVLLELIIELTRDQLLALLGREDVPEEIQFIVVEVAVKRFNRLGSEGMSSEAIEGHTMQYYASDFEQYEALIDRFKLADEFGDGRRGRVVMI</sequence>
<dbReference type="Proteomes" id="UP000190409">
    <property type="component" value="Unassembled WGS sequence"/>
</dbReference>
<organism evidence="1 2">
    <name type="scientific">Dolosigranulum pigrum</name>
    <dbReference type="NCBI Taxonomy" id="29394"/>
    <lineage>
        <taxon>Bacteria</taxon>
        <taxon>Bacillati</taxon>
        <taxon>Bacillota</taxon>
        <taxon>Bacilli</taxon>
        <taxon>Lactobacillales</taxon>
        <taxon>Carnobacteriaceae</taxon>
        <taxon>Dolosigranulum</taxon>
    </lineage>
</organism>
<evidence type="ECO:0000313" key="2">
    <source>
        <dbReference type="Proteomes" id="UP000190409"/>
    </source>
</evidence>
<dbReference type="AlphaFoldDB" id="A0A1S8KL41"/>
<dbReference type="InterPro" id="IPR021146">
    <property type="entry name" value="Phage_gp6-like_head-tail"/>
</dbReference>
<comment type="caution">
    <text evidence="1">The sequence shown here is derived from an EMBL/GenBank/DDBJ whole genome shotgun (WGS) entry which is preliminary data.</text>
</comment>
<protein>
    <submittedName>
        <fullName evidence="1">Uncharacterized protein</fullName>
    </submittedName>
</protein>
<proteinExistence type="predicted"/>
<name>A0A1S8KL41_9LACT</name>
<dbReference type="EMBL" id="MUYF01000003">
    <property type="protein sequence ID" value="OOL80468.1"/>
    <property type="molecule type" value="Genomic_DNA"/>
</dbReference>
<reference evidence="1 2" key="1">
    <citation type="submission" date="2017-01" db="EMBL/GenBank/DDBJ databases">
        <title>Complete Genome Sequence of Dolosigranulum pigrum isolated from a Patient with interstitial lung disease.</title>
        <authorList>
            <person name="Mukhopadhyay R."/>
            <person name="Joaquin J."/>
            <person name="Hogue R."/>
            <person name="Fitzgerald S."/>
            <person name="Jospin G."/>
            <person name="Eisen J.A."/>
            <person name="Chaturvedi V."/>
        </authorList>
    </citation>
    <scope>NUCLEOTIDE SEQUENCE [LARGE SCALE GENOMIC DNA]</scope>
    <source>
        <strain evidence="1 2">15S00348</strain>
    </source>
</reference>
<dbReference type="RefSeq" id="WP_077862067.1">
    <property type="nucleotide sequence ID" value="NZ_NAQU01000069.1"/>
</dbReference>